<evidence type="ECO:0000313" key="2">
    <source>
        <dbReference type="EMBL" id="CED93817.1"/>
    </source>
</evidence>
<dbReference type="EMBL" id="LN555523">
    <property type="protein sequence ID" value="CED93817.1"/>
    <property type="molecule type" value="Genomic_DNA"/>
</dbReference>
<name>A0A1V1I111_9FIRM</name>
<dbReference type="InterPro" id="IPR013337">
    <property type="entry name" value="CRISPR-assoc_prot_Cas5_Tneap"/>
</dbReference>
<proteinExistence type="predicted"/>
<protein>
    <submittedName>
        <fullName evidence="2">CRISPR-associated protein cas5</fullName>
    </submittedName>
</protein>
<dbReference type="GeneID" id="82205245"/>
<dbReference type="Proteomes" id="UP000245622">
    <property type="component" value="Chromosome 1"/>
</dbReference>
<sequence>MKVLKLKLFQETACYKKPFAMKITETYPLPPYSTVSGLIHKVLGATEYIPLKISIQGNYESIFNNYQTTYFYKKDTITSMPMNSHMLLNVNLIIHIGAEEEILQQIYECLLNSNEYLSLGRKEDLLRIDDIYFTELEEFDVNEDNEEDDYEENELIEFKIKRPIYIPKEKLQDNDISGISYRLNNHYTNNASKEKKRIWNKVDTYYVECGKNIKYGKILLDSDSKERDLVYFNI</sequence>
<dbReference type="KEGG" id="ril:CRIB_1066"/>
<dbReference type="Pfam" id="PF09704">
    <property type="entry name" value="Cas_Cas5d"/>
    <property type="match status" value="1"/>
</dbReference>
<dbReference type="NCBIfam" id="TIGR01895">
    <property type="entry name" value="cas_Cas5t"/>
    <property type="match status" value="1"/>
</dbReference>
<reference evidence="2 3" key="1">
    <citation type="submission" date="2014-04" db="EMBL/GenBank/DDBJ databases">
        <authorList>
            <person name="Hornung B.V."/>
        </authorList>
    </citation>
    <scope>NUCLEOTIDE SEQUENCE [LARGE SCALE GENOMIC DNA]</scope>
    <source>
        <strain evidence="2 3">CRIB</strain>
    </source>
</reference>
<gene>
    <name evidence="2" type="ORF">CRIB_1066</name>
</gene>
<keyword evidence="3" id="KW-1185">Reference proteome</keyword>
<dbReference type="NCBIfam" id="TIGR02593">
    <property type="entry name" value="CRISPR_cas5"/>
    <property type="match status" value="1"/>
</dbReference>
<evidence type="ECO:0000313" key="3">
    <source>
        <dbReference type="Proteomes" id="UP000245622"/>
    </source>
</evidence>
<evidence type="ECO:0000256" key="1">
    <source>
        <dbReference type="ARBA" id="ARBA00023118"/>
    </source>
</evidence>
<organism evidence="2 3">
    <name type="scientific">Romboutsia ilealis</name>
    <dbReference type="NCBI Taxonomy" id="1115758"/>
    <lineage>
        <taxon>Bacteria</taxon>
        <taxon>Bacillati</taxon>
        <taxon>Bacillota</taxon>
        <taxon>Clostridia</taxon>
        <taxon>Peptostreptococcales</taxon>
        <taxon>Peptostreptococcaceae</taxon>
        <taxon>Romboutsia</taxon>
    </lineage>
</organism>
<dbReference type="GO" id="GO:0051607">
    <property type="term" value="P:defense response to virus"/>
    <property type="evidence" value="ECO:0007669"/>
    <property type="project" value="UniProtKB-KW"/>
</dbReference>
<accession>A0A1V1I111</accession>
<dbReference type="InterPro" id="IPR021124">
    <property type="entry name" value="CRISPR-assoc_prot_Cas5"/>
</dbReference>
<keyword evidence="1" id="KW-0051">Antiviral defense</keyword>
<dbReference type="GO" id="GO:0043571">
    <property type="term" value="P:maintenance of CRISPR repeat elements"/>
    <property type="evidence" value="ECO:0007669"/>
    <property type="project" value="InterPro"/>
</dbReference>
<dbReference type="RefSeq" id="WP_180703499.1">
    <property type="nucleotide sequence ID" value="NZ_LN555523.1"/>
</dbReference>
<dbReference type="InterPro" id="IPR013422">
    <property type="entry name" value="CRISPR-assoc_prot_Cas5_N"/>
</dbReference>
<dbReference type="AlphaFoldDB" id="A0A1V1I111"/>